<feature type="domain" description="Ion transport" evidence="13">
    <location>
        <begin position="113"/>
        <end position="365"/>
    </location>
</feature>
<comment type="subcellular location">
    <subcellularLocation>
        <location evidence="1">Membrane</location>
        <topology evidence="1">Multi-pass membrane protein</topology>
    </subcellularLocation>
</comment>
<dbReference type="GO" id="GO:0032809">
    <property type="term" value="C:neuronal cell body membrane"/>
    <property type="evidence" value="ECO:0007669"/>
    <property type="project" value="TreeGrafter"/>
</dbReference>
<dbReference type="PRINTS" id="PR00169">
    <property type="entry name" value="KCHANNEL"/>
</dbReference>
<feature type="transmembrane region" description="Helical" evidence="12">
    <location>
        <begin position="303"/>
        <end position="322"/>
    </location>
</feature>
<evidence type="ECO:0000256" key="6">
    <source>
        <dbReference type="ARBA" id="ARBA00022882"/>
    </source>
</evidence>
<dbReference type="AlphaFoldDB" id="A0A183ILH3"/>
<dbReference type="Gene3D" id="1.10.287.70">
    <property type="match status" value="1"/>
</dbReference>
<dbReference type="FunFam" id="1.10.287.70:FF:000002">
    <property type="entry name" value="Potassium voltage-gated channel subfamily a member"/>
    <property type="match status" value="1"/>
</dbReference>
<evidence type="ECO:0000313" key="14">
    <source>
        <dbReference type="WBParaSite" id="SBAD_0000466001-mRNA-1"/>
    </source>
</evidence>
<evidence type="ECO:0000256" key="10">
    <source>
        <dbReference type="ARBA" id="ARBA00023136"/>
    </source>
</evidence>
<evidence type="ECO:0000256" key="2">
    <source>
        <dbReference type="ARBA" id="ARBA00022448"/>
    </source>
</evidence>
<dbReference type="PANTHER" id="PTHR11537:SF252">
    <property type="entry name" value="POTASSIUM VOLTAGE-GATED CHANNEL PROTEIN SHAW"/>
    <property type="match status" value="1"/>
</dbReference>
<evidence type="ECO:0000256" key="12">
    <source>
        <dbReference type="SAM" id="Phobius"/>
    </source>
</evidence>
<keyword evidence="6" id="KW-0851">Voltage-gated channel</keyword>
<dbReference type="InterPro" id="IPR003974">
    <property type="entry name" value="K_chnl_volt-dep_Kv3"/>
</dbReference>
<dbReference type="GO" id="GO:0032590">
    <property type="term" value="C:dendrite membrane"/>
    <property type="evidence" value="ECO:0007669"/>
    <property type="project" value="TreeGrafter"/>
</dbReference>
<evidence type="ECO:0000256" key="7">
    <source>
        <dbReference type="ARBA" id="ARBA00022958"/>
    </source>
</evidence>
<evidence type="ECO:0000256" key="1">
    <source>
        <dbReference type="ARBA" id="ARBA00004141"/>
    </source>
</evidence>
<dbReference type="PRINTS" id="PR01491">
    <property type="entry name" value="KVCHANNEL"/>
</dbReference>
<keyword evidence="8 12" id="KW-1133">Transmembrane helix</keyword>
<evidence type="ECO:0000256" key="5">
    <source>
        <dbReference type="ARBA" id="ARBA00022826"/>
    </source>
</evidence>
<dbReference type="GO" id="GO:0043679">
    <property type="term" value="C:axon terminus"/>
    <property type="evidence" value="ECO:0007669"/>
    <property type="project" value="TreeGrafter"/>
</dbReference>
<dbReference type="InterPro" id="IPR005821">
    <property type="entry name" value="Ion_trans_dom"/>
</dbReference>
<dbReference type="GO" id="GO:0045211">
    <property type="term" value="C:postsynaptic membrane"/>
    <property type="evidence" value="ECO:0007669"/>
    <property type="project" value="TreeGrafter"/>
</dbReference>
<keyword evidence="11" id="KW-0407">Ion channel</keyword>
<name>A0A183ILH3_9BILA</name>
<keyword evidence="10 12" id="KW-0472">Membrane</keyword>
<keyword evidence="3" id="KW-0633">Potassium transport</keyword>
<organism evidence="14">
    <name type="scientific">Soboliphyme baturini</name>
    <dbReference type="NCBI Taxonomy" id="241478"/>
    <lineage>
        <taxon>Eukaryota</taxon>
        <taxon>Metazoa</taxon>
        <taxon>Ecdysozoa</taxon>
        <taxon>Nematoda</taxon>
        <taxon>Enoplea</taxon>
        <taxon>Dorylaimia</taxon>
        <taxon>Dioctophymatida</taxon>
        <taxon>Dioctophymatoidea</taxon>
        <taxon>Soboliphymatidae</taxon>
        <taxon>Soboliphyme</taxon>
    </lineage>
</organism>
<dbReference type="WBParaSite" id="SBAD_0000466001-mRNA-1">
    <property type="protein sequence ID" value="SBAD_0000466001-mRNA-1"/>
    <property type="gene ID" value="SBAD_0000466001"/>
</dbReference>
<reference evidence="14" key="1">
    <citation type="submission" date="2016-06" db="UniProtKB">
        <authorList>
            <consortium name="WormBaseParasite"/>
        </authorList>
    </citation>
    <scope>IDENTIFICATION</scope>
</reference>
<dbReference type="Pfam" id="PF00520">
    <property type="entry name" value="Ion_trans"/>
    <property type="match status" value="1"/>
</dbReference>
<evidence type="ECO:0000259" key="13">
    <source>
        <dbReference type="Pfam" id="PF00520"/>
    </source>
</evidence>
<keyword evidence="4 12" id="KW-0812">Transmembrane</keyword>
<keyword evidence="7" id="KW-0630">Potassium</keyword>
<dbReference type="SUPFAM" id="SSF54695">
    <property type="entry name" value="POZ domain"/>
    <property type="match status" value="1"/>
</dbReference>
<dbReference type="InterPro" id="IPR011333">
    <property type="entry name" value="SKP1/BTB/POZ_sf"/>
</dbReference>
<feature type="transmembrane region" description="Helical" evidence="12">
    <location>
        <begin position="110"/>
        <end position="130"/>
    </location>
</feature>
<dbReference type="GO" id="GO:0042734">
    <property type="term" value="C:presynaptic membrane"/>
    <property type="evidence" value="ECO:0007669"/>
    <property type="project" value="TreeGrafter"/>
</dbReference>
<evidence type="ECO:0000256" key="11">
    <source>
        <dbReference type="ARBA" id="ARBA00023303"/>
    </source>
</evidence>
<dbReference type="InterPro" id="IPR028325">
    <property type="entry name" value="VG_K_chnl"/>
</dbReference>
<evidence type="ECO:0000256" key="4">
    <source>
        <dbReference type="ARBA" id="ARBA00022692"/>
    </source>
</evidence>
<dbReference type="InterPro" id="IPR003968">
    <property type="entry name" value="K_chnl_volt-dep_Kv"/>
</dbReference>
<evidence type="ECO:0000256" key="8">
    <source>
        <dbReference type="ARBA" id="ARBA00022989"/>
    </source>
</evidence>
<keyword evidence="9" id="KW-0406">Ion transport</keyword>
<dbReference type="SUPFAM" id="SSF81324">
    <property type="entry name" value="Voltage-gated potassium channels"/>
    <property type="match status" value="1"/>
</dbReference>
<sequence>LELNVSLGKLHYPLNVCGPLFEEELEFWGLDSNQVEPCCWMTYTQHRNTQETLAVIEQLDNQVLSEEELAGLFGWEDDYLAGNLSWWQHLKPKVWALFEQPWSSSAARGISSVAIFFVCLSTLVFCLKAQPSFLIPHLVNKTNSLVMWNGTDVHPNNRIIGIDQLRVSSDDVLLFIDLFCNVWFAFEIIVRFTFCPSKLKFFREPLNAIDLVATISFYVELAVRYISTHGESYDVVQFLGIVRIMRLFRLARHSTGLKILIETFKASAHELILLVFVVVLGIVLFGALIFYAERIEFNPDNEFSSIPLGLWWAIVTMCTIGYGDIVPKTSVGMIIGCMCALTGVLTLALPMPVIVSNFEMFYSHAKARAKLPKKRRRVLPPQETRMLLKHKSPKADEFGDNATINKKLHRNNAISGVTLERKSRPHI</sequence>
<dbReference type="GO" id="GO:0001508">
    <property type="term" value="P:action potential"/>
    <property type="evidence" value="ECO:0007669"/>
    <property type="project" value="TreeGrafter"/>
</dbReference>
<dbReference type="PRINTS" id="PR01498">
    <property type="entry name" value="SHAWCHANNEL"/>
</dbReference>
<dbReference type="GO" id="GO:0005251">
    <property type="term" value="F:delayed rectifier potassium channel activity"/>
    <property type="evidence" value="ECO:0007669"/>
    <property type="project" value="TreeGrafter"/>
</dbReference>
<dbReference type="PANTHER" id="PTHR11537">
    <property type="entry name" value="VOLTAGE-GATED POTASSIUM CHANNEL"/>
    <property type="match status" value="1"/>
</dbReference>
<dbReference type="GO" id="GO:0008076">
    <property type="term" value="C:voltage-gated potassium channel complex"/>
    <property type="evidence" value="ECO:0007669"/>
    <property type="project" value="InterPro"/>
</dbReference>
<feature type="transmembrane region" description="Helical" evidence="12">
    <location>
        <begin position="271"/>
        <end position="291"/>
    </location>
</feature>
<dbReference type="FunFam" id="1.20.120.350:FF:000074">
    <property type="entry name" value="SHaW family of potassium channels"/>
    <property type="match status" value="1"/>
</dbReference>
<dbReference type="Gene3D" id="1.20.120.350">
    <property type="entry name" value="Voltage-gated potassium channels. Chain C"/>
    <property type="match status" value="1"/>
</dbReference>
<protein>
    <submittedName>
        <fullName evidence="14">Ion_trans domain-containing protein</fullName>
    </submittedName>
</protein>
<keyword evidence="5" id="KW-0631">Potassium channel</keyword>
<proteinExistence type="predicted"/>
<feature type="transmembrane region" description="Helical" evidence="12">
    <location>
        <begin position="334"/>
        <end position="355"/>
    </location>
</feature>
<feature type="transmembrane region" description="Helical" evidence="12">
    <location>
        <begin position="172"/>
        <end position="194"/>
    </location>
</feature>
<accession>A0A183ILH3</accession>
<dbReference type="InterPro" id="IPR027359">
    <property type="entry name" value="Volt_channel_dom_sf"/>
</dbReference>
<keyword evidence="2" id="KW-0813">Transport</keyword>
<evidence type="ECO:0000256" key="9">
    <source>
        <dbReference type="ARBA" id="ARBA00023065"/>
    </source>
</evidence>
<evidence type="ECO:0000256" key="3">
    <source>
        <dbReference type="ARBA" id="ARBA00022538"/>
    </source>
</evidence>
<dbReference type="Gene3D" id="3.30.710.10">
    <property type="entry name" value="Potassium Channel Kv1.1, Chain A"/>
    <property type="match status" value="1"/>
</dbReference>